<keyword evidence="2" id="KW-1185">Reference proteome</keyword>
<proteinExistence type="predicted"/>
<gene>
    <name evidence="1" type="ORF">HYC85_028552</name>
</gene>
<dbReference type="EMBL" id="JACBKZ010000014">
    <property type="protein sequence ID" value="KAF5932381.1"/>
    <property type="molecule type" value="Genomic_DNA"/>
</dbReference>
<evidence type="ECO:0000313" key="2">
    <source>
        <dbReference type="Proteomes" id="UP000593564"/>
    </source>
</evidence>
<evidence type="ECO:0000313" key="1">
    <source>
        <dbReference type="EMBL" id="KAF5932381.1"/>
    </source>
</evidence>
<accession>A0A7J7FWN8</accession>
<protein>
    <submittedName>
        <fullName evidence="1">Uncharacterized protein</fullName>
    </submittedName>
</protein>
<sequence>MNCPELGYAGMQTSSVLIEHGKRSPLASCTARLLIAEKIQPGCRAPSRVGWQFG</sequence>
<comment type="caution">
    <text evidence="1">The sequence shown here is derived from an EMBL/GenBank/DDBJ whole genome shotgun (WGS) entry which is preliminary data.</text>
</comment>
<dbReference type="Proteomes" id="UP000593564">
    <property type="component" value="Unassembled WGS sequence"/>
</dbReference>
<reference evidence="1 2" key="2">
    <citation type="submission" date="2020-07" db="EMBL/GenBank/DDBJ databases">
        <title>Genome assembly of wild tea tree DASZ reveals pedigree and selection history of tea varieties.</title>
        <authorList>
            <person name="Zhang W."/>
        </authorList>
    </citation>
    <scope>NUCLEOTIDE SEQUENCE [LARGE SCALE GENOMIC DNA]</scope>
    <source>
        <strain evidence="2">cv. G240</strain>
        <tissue evidence="1">Leaf</tissue>
    </source>
</reference>
<dbReference type="AlphaFoldDB" id="A0A7J7FWN8"/>
<reference evidence="2" key="1">
    <citation type="journal article" date="2020" name="Nat. Commun.">
        <title>Genome assembly of wild tea tree DASZ reveals pedigree and selection history of tea varieties.</title>
        <authorList>
            <person name="Zhang W."/>
            <person name="Zhang Y."/>
            <person name="Qiu H."/>
            <person name="Guo Y."/>
            <person name="Wan H."/>
            <person name="Zhang X."/>
            <person name="Scossa F."/>
            <person name="Alseekh S."/>
            <person name="Zhang Q."/>
            <person name="Wang P."/>
            <person name="Xu L."/>
            <person name="Schmidt M.H."/>
            <person name="Jia X."/>
            <person name="Li D."/>
            <person name="Zhu A."/>
            <person name="Guo F."/>
            <person name="Chen W."/>
            <person name="Ni D."/>
            <person name="Usadel B."/>
            <person name="Fernie A.R."/>
            <person name="Wen W."/>
        </authorList>
    </citation>
    <scope>NUCLEOTIDE SEQUENCE [LARGE SCALE GENOMIC DNA]</scope>
    <source>
        <strain evidence="2">cv. G240</strain>
    </source>
</reference>
<organism evidence="1 2">
    <name type="scientific">Camellia sinensis</name>
    <name type="common">Tea plant</name>
    <name type="synonym">Thea sinensis</name>
    <dbReference type="NCBI Taxonomy" id="4442"/>
    <lineage>
        <taxon>Eukaryota</taxon>
        <taxon>Viridiplantae</taxon>
        <taxon>Streptophyta</taxon>
        <taxon>Embryophyta</taxon>
        <taxon>Tracheophyta</taxon>
        <taxon>Spermatophyta</taxon>
        <taxon>Magnoliopsida</taxon>
        <taxon>eudicotyledons</taxon>
        <taxon>Gunneridae</taxon>
        <taxon>Pentapetalae</taxon>
        <taxon>asterids</taxon>
        <taxon>Ericales</taxon>
        <taxon>Theaceae</taxon>
        <taxon>Camellia</taxon>
    </lineage>
</organism>
<name>A0A7J7FWN8_CAMSI</name>